<dbReference type="Gene3D" id="3.40.50.720">
    <property type="entry name" value="NAD(P)-binding Rossmann-like Domain"/>
    <property type="match status" value="1"/>
</dbReference>
<dbReference type="Proteomes" id="UP001172681">
    <property type="component" value="Unassembled WGS sequence"/>
</dbReference>
<evidence type="ECO:0000256" key="3">
    <source>
        <dbReference type="RuleBase" id="RU000363"/>
    </source>
</evidence>
<evidence type="ECO:0000256" key="2">
    <source>
        <dbReference type="ARBA" id="ARBA00023002"/>
    </source>
</evidence>
<dbReference type="InterPro" id="IPR036291">
    <property type="entry name" value="NAD(P)-bd_dom_sf"/>
</dbReference>
<proteinExistence type="inferred from homology"/>
<evidence type="ECO:0000313" key="4">
    <source>
        <dbReference type="EMBL" id="KAJ9631263.1"/>
    </source>
</evidence>
<keyword evidence="2" id="KW-0560">Oxidoreductase</keyword>
<evidence type="ECO:0008006" key="6">
    <source>
        <dbReference type="Google" id="ProtNLM"/>
    </source>
</evidence>
<name>A0AA39CX42_9EURO</name>
<accession>A0AA39CX42</accession>
<comment type="caution">
    <text evidence="4">The sequence shown here is derived from an EMBL/GenBank/DDBJ whole genome shotgun (WGS) entry which is preliminary data.</text>
</comment>
<dbReference type="PANTHER" id="PTHR44196">
    <property type="entry name" value="DEHYDROGENASE/REDUCTASE SDR FAMILY MEMBER 7B"/>
    <property type="match status" value="1"/>
</dbReference>
<organism evidence="4 5">
    <name type="scientific">Knufia peltigerae</name>
    <dbReference type="NCBI Taxonomy" id="1002370"/>
    <lineage>
        <taxon>Eukaryota</taxon>
        <taxon>Fungi</taxon>
        <taxon>Dikarya</taxon>
        <taxon>Ascomycota</taxon>
        <taxon>Pezizomycotina</taxon>
        <taxon>Eurotiomycetes</taxon>
        <taxon>Chaetothyriomycetidae</taxon>
        <taxon>Chaetothyriales</taxon>
        <taxon>Trichomeriaceae</taxon>
        <taxon>Knufia</taxon>
    </lineage>
</organism>
<dbReference type="Pfam" id="PF00106">
    <property type="entry name" value="adh_short"/>
    <property type="match status" value="1"/>
</dbReference>
<protein>
    <recommendedName>
        <fullName evidence="6">NAD(P)-binding protein</fullName>
    </recommendedName>
</protein>
<comment type="similarity">
    <text evidence="1 3">Belongs to the short-chain dehydrogenases/reductases (SDR) family.</text>
</comment>
<dbReference type="SUPFAM" id="SSF51735">
    <property type="entry name" value="NAD(P)-binding Rossmann-fold domains"/>
    <property type="match status" value="1"/>
</dbReference>
<sequence length="315" mass="33626">MSRPQLHTSVYPAIAPETIGQANKGQVAVVTGAARGIGAAIAEALAKSGADVALLDLDEERQAETKAACEKHGVRARPYACNVLDLKSCERTFASIQEDLGPVDILVNNVGANARRPFCMETFESFWSGVEMNLKPAMACIFQVLPGMRQRRRGCIINIASRAGTVPMPFGGAYCTGKGAIIRAVSCIQKELEMDGFGDNIHVYALHPGATLSQPSLSFHPDVAEAYPQEAAKWAQFHKLFKCPPAQCAQTCAFLAAGRGKALRGKYFDCEQDIGTVVAAGEEGLKGLYELKVDFLGGLPNDGGTAVAVIEHENK</sequence>
<dbReference type="CDD" id="cd05233">
    <property type="entry name" value="SDR_c"/>
    <property type="match status" value="1"/>
</dbReference>
<dbReference type="GO" id="GO:0016020">
    <property type="term" value="C:membrane"/>
    <property type="evidence" value="ECO:0007669"/>
    <property type="project" value="TreeGrafter"/>
</dbReference>
<dbReference type="PANTHER" id="PTHR44196:SF1">
    <property type="entry name" value="DEHYDROGENASE_REDUCTASE SDR FAMILY MEMBER 7B"/>
    <property type="match status" value="1"/>
</dbReference>
<reference evidence="4" key="1">
    <citation type="submission" date="2022-10" db="EMBL/GenBank/DDBJ databases">
        <title>Culturing micro-colonial fungi from biological soil crusts in the Mojave desert and describing Neophaeococcomyces mojavensis, and introducing the new genera and species Taxawa tesnikishii.</title>
        <authorList>
            <person name="Kurbessoian T."/>
            <person name="Stajich J.E."/>
        </authorList>
    </citation>
    <scope>NUCLEOTIDE SEQUENCE</scope>
    <source>
        <strain evidence="4">TK_35</strain>
    </source>
</reference>
<evidence type="ECO:0000256" key="1">
    <source>
        <dbReference type="ARBA" id="ARBA00006484"/>
    </source>
</evidence>
<dbReference type="InterPro" id="IPR002347">
    <property type="entry name" value="SDR_fam"/>
</dbReference>
<dbReference type="PRINTS" id="PR00080">
    <property type="entry name" value="SDRFAMILY"/>
</dbReference>
<dbReference type="AlphaFoldDB" id="A0AA39CX42"/>
<dbReference type="PRINTS" id="PR00081">
    <property type="entry name" value="GDHRDH"/>
</dbReference>
<dbReference type="GO" id="GO:0016491">
    <property type="term" value="F:oxidoreductase activity"/>
    <property type="evidence" value="ECO:0007669"/>
    <property type="project" value="UniProtKB-KW"/>
</dbReference>
<evidence type="ECO:0000313" key="5">
    <source>
        <dbReference type="Proteomes" id="UP001172681"/>
    </source>
</evidence>
<keyword evidence="5" id="KW-1185">Reference proteome</keyword>
<gene>
    <name evidence="4" type="ORF">H2204_008205</name>
</gene>
<dbReference type="EMBL" id="JAPDRN010000058">
    <property type="protein sequence ID" value="KAJ9631263.1"/>
    <property type="molecule type" value="Genomic_DNA"/>
</dbReference>